<name>A0AA86N3M4_9BACT</name>
<accession>A0AA86N3M4</accession>
<dbReference type="Gene3D" id="3.30.830.10">
    <property type="entry name" value="Metalloenzyme, LuxS/M16 peptidase-like"/>
    <property type="match status" value="2"/>
</dbReference>
<dbReference type="Pfam" id="PF05193">
    <property type="entry name" value="Peptidase_M16_C"/>
    <property type="match status" value="1"/>
</dbReference>
<gene>
    <name evidence="3" type="ORF">DNFV4_04538</name>
</gene>
<feature type="domain" description="Peptidase M16 C-terminal" evidence="2">
    <location>
        <begin position="222"/>
        <end position="404"/>
    </location>
</feature>
<dbReference type="InterPro" id="IPR050361">
    <property type="entry name" value="MPP/UQCRC_Complex"/>
</dbReference>
<dbReference type="EMBL" id="OX365700">
    <property type="protein sequence ID" value="CAI4034094.1"/>
    <property type="molecule type" value="Genomic_DNA"/>
</dbReference>
<dbReference type="AlphaFoldDB" id="A0AA86N3M4"/>
<feature type="domain" description="Peptidase M16 N-terminal" evidence="1">
    <location>
        <begin position="71"/>
        <end position="192"/>
    </location>
</feature>
<dbReference type="GO" id="GO:0046872">
    <property type="term" value="F:metal ion binding"/>
    <property type="evidence" value="ECO:0007669"/>
    <property type="project" value="InterPro"/>
</dbReference>
<dbReference type="SUPFAM" id="SSF63411">
    <property type="entry name" value="LuxS/MPP-like metallohydrolase"/>
    <property type="match status" value="2"/>
</dbReference>
<dbReference type="PANTHER" id="PTHR11851:SF225">
    <property type="entry name" value="NON-PEPTIDASE HOMOLOG YMXG"/>
    <property type="match status" value="1"/>
</dbReference>
<proteinExistence type="predicted"/>
<evidence type="ECO:0000259" key="1">
    <source>
        <dbReference type="Pfam" id="PF00675"/>
    </source>
</evidence>
<dbReference type="InterPro" id="IPR011765">
    <property type="entry name" value="Pept_M16_N"/>
</dbReference>
<reference evidence="3" key="1">
    <citation type="submission" date="2022-10" db="EMBL/GenBank/DDBJ databases">
        <authorList>
            <person name="Koch H."/>
        </authorList>
    </citation>
    <scope>NUCLEOTIDE SEQUENCE</scope>
    <source>
        <strain evidence="3">DNF</strain>
    </source>
</reference>
<sequence length="494" mass="54520">MSRRIGRPIDAGPRLLVRIVLLFGLMAMLPLSHAAGETASLPDPRQMKFEPVTFTPPDVERLVLDNGLVVFLLEDHELPLVTVSAMMRTGSWLDPAEKTGLAGLTGNLMRTGGSAKMSAKQVDEELERIAAGISFSIGEESGSATLDVLKKDLRTGLRIFADLLRTPAFESERVELAKLQAIEGIRRRQDQPGSIAAREFAKLMYGPTHPYARESTVESVTKITRDDLAEFHRRTIHPNGLIVGVSGDFDKQELLALLRETFGDWAKGDVPTLTLPPVQPASTNQSKMLVHYVGKETSQAHLRAGSLTIKETHPDYPALAIVNDILGGSGFRSRLFKDVRTNRGLAYSVGSRLQANVYEQGLWYMRAETKLASAQEVIGRFVDHVERMRREPVTAEELEEAKESFVNSFVFSFASSASIVARQVDLEYDGLPKDWLQQLRDKVVKLTKEDLLRAAQTHLHPERLKVLAVGSPAALSKALAGFGDVREIKLPPEG</sequence>
<protein>
    <submittedName>
        <fullName evidence="3">Insulinase family protein</fullName>
    </submittedName>
</protein>
<evidence type="ECO:0000313" key="4">
    <source>
        <dbReference type="Proteomes" id="UP001179121"/>
    </source>
</evidence>
<evidence type="ECO:0000313" key="3">
    <source>
        <dbReference type="EMBL" id="CAI4034094.1"/>
    </source>
</evidence>
<keyword evidence="4" id="KW-1185">Reference proteome</keyword>
<dbReference type="Pfam" id="PF00675">
    <property type="entry name" value="Peptidase_M16"/>
    <property type="match status" value="1"/>
</dbReference>
<dbReference type="PANTHER" id="PTHR11851">
    <property type="entry name" value="METALLOPROTEASE"/>
    <property type="match status" value="1"/>
</dbReference>
<dbReference type="InterPro" id="IPR011249">
    <property type="entry name" value="Metalloenz_LuxS/M16"/>
</dbReference>
<dbReference type="RefSeq" id="WP_289271510.1">
    <property type="nucleotide sequence ID" value="NZ_OX365700.1"/>
</dbReference>
<organism evidence="3 4">
    <name type="scientific">Nitrospira tepida</name>
    <dbReference type="NCBI Taxonomy" id="2973512"/>
    <lineage>
        <taxon>Bacteria</taxon>
        <taxon>Pseudomonadati</taxon>
        <taxon>Nitrospirota</taxon>
        <taxon>Nitrospiria</taxon>
        <taxon>Nitrospirales</taxon>
        <taxon>Nitrospiraceae</taxon>
        <taxon>Nitrospira</taxon>
    </lineage>
</organism>
<dbReference type="InterPro" id="IPR007863">
    <property type="entry name" value="Peptidase_M16_C"/>
</dbReference>
<evidence type="ECO:0000259" key="2">
    <source>
        <dbReference type="Pfam" id="PF05193"/>
    </source>
</evidence>
<dbReference type="KEGG" id="nti:DNFV4_04538"/>
<dbReference type="Proteomes" id="UP001179121">
    <property type="component" value="Chromosome"/>
</dbReference>